<dbReference type="Pfam" id="PF02902">
    <property type="entry name" value="Peptidase_C48"/>
    <property type="match status" value="1"/>
</dbReference>
<evidence type="ECO:0000256" key="2">
    <source>
        <dbReference type="ARBA" id="ARBA00022670"/>
    </source>
</evidence>
<dbReference type="SUPFAM" id="SSF54001">
    <property type="entry name" value="Cysteine proteinases"/>
    <property type="match status" value="1"/>
</dbReference>
<feature type="domain" description="Ubiquitin-like protease family profile" evidence="4">
    <location>
        <begin position="354"/>
        <end position="397"/>
    </location>
</feature>
<sequence>MTVMDVIDMLRGDVNAESRNNTKQHRVSGPFVEMLHDLEFFMSYPWGRVAFESTMERFGPSAGETYPIAELKSQLSKKEAVANTGFVLHFNCKSSTPFMLFVLSVEYTLYQSEAVNGDLSWPDEDDDHIRRDGGQNVNLEASDALTLVLKTQIIHTKETASRIPNIPNPTVIETQEEMFEEEIIAGSPTLTPCSLVTPISQDFALDEVKYRNLSSIVASSPAYFVQERTNIRQPLPDKRLPRCSRFLDTAEYSLDEEEFKAFKELLEDDRAREFTIYTGHKVGNNHFLDIARKETWVSTEHMQLITGMLMRRRGRAYILRRHYVDPEEVLLPYSDKGHDNGAFHMFTYNTIVHCGPVACKFLEMHAHGMDYADMSAITDMVVTRIRKVYAMDTYDIFVECEDEY</sequence>
<accession>A0A7G2ENE0</accession>
<comment type="similarity">
    <text evidence="1">Belongs to the peptidase C48 family.</text>
</comment>
<dbReference type="InterPro" id="IPR038765">
    <property type="entry name" value="Papain-like_cys_pep_sf"/>
</dbReference>
<evidence type="ECO:0000256" key="3">
    <source>
        <dbReference type="ARBA" id="ARBA00022801"/>
    </source>
</evidence>
<keyword evidence="3" id="KW-0378">Hydrolase</keyword>
<dbReference type="Proteomes" id="UP000516314">
    <property type="component" value="Chromosome 3"/>
</dbReference>
<evidence type="ECO:0000313" key="5">
    <source>
        <dbReference type="EMBL" id="CAD5324737.1"/>
    </source>
</evidence>
<proteinExistence type="inferred from homology"/>
<keyword evidence="2" id="KW-0645">Protease</keyword>
<dbReference type="GO" id="GO:0008234">
    <property type="term" value="F:cysteine-type peptidase activity"/>
    <property type="evidence" value="ECO:0007669"/>
    <property type="project" value="InterPro"/>
</dbReference>
<dbReference type="AlphaFoldDB" id="A0A7G2ENE0"/>
<evidence type="ECO:0000313" key="6">
    <source>
        <dbReference type="Proteomes" id="UP000516314"/>
    </source>
</evidence>
<evidence type="ECO:0000256" key="1">
    <source>
        <dbReference type="ARBA" id="ARBA00005234"/>
    </source>
</evidence>
<dbReference type="GO" id="GO:0006508">
    <property type="term" value="P:proteolysis"/>
    <property type="evidence" value="ECO:0007669"/>
    <property type="project" value="UniProtKB-KW"/>
</dbReference>
<dbReference type="EMBL" id="LR881468">
    <property type="protein sequence ID" value="CAD5324737.1"/>
    <property type="molecule type" value="Genomic_DNA"/>
</dbReference>
<gene>
    <name evidence="5" type="ORF">AT9943_LOCUS12619</name>
</gene>
<organism evidence="5 6">
    <name type="scientific">Arabidopsis thaliana</name>
    <name type="common">Mouse-ear cress</name>
    <dbReference type="NCBI Taxonomy" id="3702"/>
    <lineage>
        <taxon>Eukaryota</taxon>
        <taxon>Viridiplantae</taxon>
        <taxon>Streptophyta</taxon>
        <taxon>Embryophyta</taxon>
        <taxon>Tracheophyta</taxon>
        <taxon>Spermatophyta</taxon>
        <taxon>Magnoliopsida</taxon>
        <taxon>eudicotyledons</taxon>
        <taxon>Gunneridae</taxon>
        <taxon>Pentapetalae</taxon>
        <taxon>rosids</taxon>
        <taxon>malvids</taxon>
        <taxon>Brassicales</taxon>
        <taxon>Brassicaceae</taxon>
        <taxon>Camelineae</taxon>
        <taxon>Arabidopsis</taxon>
    </lineage>
</organism>
<reference evidence="5 6" key="1">
    <citation type="submission" date="2020-09" db="EMBL/GenBank/DDBJ databases">
        <authorList>
            <person name="Ashkenazy H."/>
        </authorList>
    </citation>
    <scope>NUCLEOTIDE SEQUENCE [LARGE SCALE GENOMIC DNA]</scope>
    <source>
        <strain evidence="6">cv. Cdm-0</strain>
    </source>
</reference>
<protein>
    <submittedName>
        <fullName evidence="5">(thale cress) hypothetical protein</fullName>
    </submittedName>
</protein>
<dbReference type="InterPro" id="IPR003653">
    <property type="entry name" value="Peptidase_C48_C"/>
</dbReference>
<evidence type="ECO:0000259" key="4">
    <source>
        <dbReference type="Pfam" id="PF02902"/>
    </source>
</evidence>
<name>A0A7G2ENE0_ARATH</name>